<keyword evidence="1" id="KW-0812">Transmembrane</keyword>
<comment type="caution">
    <text evidence="2">The sequence shown here is derived from an EMBL/GenBank/DDBJ whole genome shotgun (WGS) entry which is preliminary data.</text>
</comment>
<gene>
    <name evidence="2" type="ORF">M0638_10015</name>
</gene>
<feature type="transmembrane region" description="Helical" evidence="1">
    <location>
        <begin position="46"/>
        <end position="67"/>
    </location>
</feature>
<keyword evidence="3" id="KW-1185">Reference proteome</keyword>
<evidence type="ECO:0000313" key="2">
    <source>
        <dbReference type="EMBL" id="MCK8784716.1"/>
    </source>
</evidence>
<dbReference type="Proteomes" id="UP001139516">
    <property type="component" value="Unassembled WGS sequence"/>
</dbReference>
<proteinExistence type="predicted"/>
<dbReference type="EMBL" id="JALPRX010000038">
    <property type="protein sequence ID" value="MCK8784716.1"/>
    <property type="molecule type" value="Genomic_DNA"/>
</dbReference>
<reference evidence="2" key="1">
    <citation type="submission" date="2022-04" db="EMBL/GenBank/DDBJ databases">
        <title>Roseomonas acroporae sp. nov., isolated from coral Acropora digitifera.</title>
        <authorList>
            <person name="Sun H."/>
        </authorList>
    </citation>
    <scope>NUCLEOTIDE SEQUENCE</scope>
    <source>
        <strain evidence="2">NAR14</strain>
    </source>
</reference>
<dbReference type="RefSeq" id="WP_248666840.1">
    <property type="nucleotide sequence ID" value="NZ_JALPRX010000038.1"/>
</dbReference>
<dbReference type="AlphaFoldDB" id="A0A9X1Y732"/>
<sequence length="76" mass="8068">MSLVHNERTKLLALALNTAATSAFTVGVLAPVAATFYQVGTAGRELWVVVLGAILWIGAAVMLHLAARRVLGWLKP</sequence>
<name>A0A9X1Y732_9PROT</name>
<evidence type="ECO:0000256" key="1">
    <source>
        <dbReference type="SAM" id="Phobius"/>
    </source>
</evidence>
<feature type="transmembrane region" description="Helical" evidence="1">
    <location>
        <begin position="12"/>
        <end position="34"/>
    </location>
</feature>
<accession>A0A9X1Y732</accession>
<evidence type="ECO:0000313" key="3">
    <source>
        <dbReference type="Proteomes" id="UP001139516"/>
    </source>
</evidence>
<organism evidence="2 3">
    <name type="scientific">Roseomonas acroporae</name>
    <dbReference type="NCBI Taxonomy" id="2937791"/>
    <lineage>
        <taxon>Bacteria</taxon>
        <taxon>Pseudomonadati</taxon>
        <taxon>Pseudomonadota</taxon>
        <taxon>Alphaproteobacteria</taxon>
        <taxon>Acetobacterales</taxon>
        <taxon>Roseomonadaceae</taxon>
        <taxon>Roseomonas</taxon>
    </lineage>
</organism>
<keyword evidence="1" id="KW-1133">Transmembrane helix</keyword>
<protein>
    <submittedName>
        <fullName evidence="2">Uncharacterized protein</fullName>
    </submittedName>
</protein>
<keyword evidence="1" id="KW-0472">Membrane</keyword>